<evidence type="ECO:0000256" key="1">
    <source>
        <dbReference type="SAM" id="MobiDB-lite"/>
    </source>
</evidence>
<dbReference type="GO" id="GO:0033173">
    <property type="term" value="P:calcineurin-NFAT signaling cascade"/>
    <property type="evidence" value="ECO:0007669"/>
    <property type="project" value="TreeGrafter"/>
</dbReference>
<protein>
    <recommendedName>
        <fullName evidence="2">Rel homology dimerisation domain-containing protein</fullName>
    </recommendedName>
</protein>
<evidence type="ECO:0000259" key="2">
    <source>
        <dbReference type="Pfam" id="PF16179"/>
    </source>
</evidence>
<dbReference type="InterPro" id="IPR014756">
    <property type="entry name" value="Ig_E-set"/>
</dbReference>
<feature type="region of interest" description="Disordered" evidence="1">
    <location>
        <begin position="74"/>
        <end position="97"/>
    </location>
</feature>
<dbReference type="PANTHER" id="PTHR12533:SF5">
    <property type="entry name" value="NUCLEAR FACTOR OF ACTIVATED T-CELLS, CYTOPLASMIC 1"/>
    <property type="match status" value="1"/>
</dbReference>
<dbReference type="InterPro" id="IPR013783">
    <property type="entry name" value="Ig-like_fold"/>
</dbReference>
<dbReference type="GO" id="GO:0007399">
    <property type="term" value="P:nervous system development"/>
    <property type="evidence" value="ECO:0007669"/>
    <property type="project" value="UniProtKB-ARBA"/>
</dbReference>
<dbReference type="GO" id="GO:0005667">
    <property type="term" value="C:transcription regulator complex"/>
    <property type="evidence" value="ECO:0007669"/>
    <property type="project" value="TreeGrafter"/>
</dbReference>
<feature type="domain" description="Rel homology dimerisation" evidence="2">
    <location>
        <begin position="7"/>
        <end position="68"/>
    </location>
</feature>
<dbReference type="SUPFAM" id="SSF81296">
    <property type="entry name" value="E set domains"/>
    <property type="match status" value="1"/>
</dbReference>
<dbReference type="EMBL" id="VEVO01000021">
    <property type="protein sequence ID" value="KAF0024315.1"/>
    <property type="molecule type" value="Genomic_DNA"/>
</dbReference>
<proteinExistence type="predicted"/>
<comment type="caution">
    <text evidence="3">The sequence shown here is derived from an EMBL/GenBank/DDBJ whole genome shotgun (WGS) entry which is preliminary data.</text>
</comment>
<accession>A0A6A4RVT1</accession>
<gene>
    <name evidence="3" type="ORF">F2P81_023117</name>
</gene>
<sequence>MSSWAADGHHIWETEAKVDRDVSKSTSLLVEVPPYRSQRLSTPAHVNFYVCNGKRKRSQYQRFTYVPASGEAPLLSSPLLSSPLPFPPPDECRRRSR</sequence>
<dbReference type="Gene3D" id="2.60.40.10">
    <property type="entry name" value="Immunoglobulins"/>
    <property type="match status" value="1"/>
</dbReference>
<dbReference type="GO" id="GO:0000978">
    <property type="term" value="F:RNA polymerase II cis-regulatory region sequence-specific DNA binding"/>
    <property type="evidence" value="ECO:0007669"/>
    <property type="project" value="TreeGrafter"/>
</dbReference>
<dbReference type="GO" id="GO:0000981">
    <property type="term" value="F:DNA-binding transcription factor activity, RNA polymerase II-specific"/>
    <property type="evidence" value="ECO:0007669"/>
    <property type="project" value="TreeGrafter"/>
</dbReference>
<dbReference type="AlphaFoldDB" id="A0A6A4RVT1"/>
<feature type="compositionally biased region" description="Low complexity" evidence="1">
    <location>
        <begin position="74"/>
        <end position="83"/>
    </location>
</feature>
<reference evidence="3 4" key="1">
    <citation type="submission" date="2019-06" db="EMBL/GenBank/DDBJ databases">
        <title>Draft genomes of female and male turbot (Scophthalmus maximus).</title>
        <authorList>
            <person name="Xu H."/>
            <person name="Xu X.-W."/>
            <person name="Shao C."/>
            <person name="Chen S."/>
        </authorList>
    </citation>
    <scope>NUCLEOTIDE SEQUENCE [LARGE SCALE GENOMIC DNA]</scope>
    <source>
        <strain evidence="3">Ysfricsl-2016a</strain>
        <tissue evidence="3">Blood</tissue>
    </source>
</reference>
<dbReference type="InterPro" id="IPR008366">
    <property type="entry name" value="NFAT"/>
</dbReference>
<evidence type="ECO:0000313" key="3">
    <source>
        <dbReference type="EMBL" id="KAF0024315.1"/>
    </source>
</evidence>
<dbReference type="InterPro" id="IPR032397">
    <property type="entry name" value="RHD_dimer"/>
</dbReference>
<name>A0A6A4RVT1_SCOMX</name>
<dbReference type="Proteomes" id="UP000438429">
    <property type="component" value="Unassembled WGS sequence"/>
</dbReference>
<dbReference type="PANTHER" id="PTHR12533">
    <property type="entry name" value="NFAT"/>
    <property type="match status" value="1"/>
</dbReference>
<organism evidence="3 4">
    <name type="scientific">Scophthalmus maximus</name>
    <name type="common">Turbot</name>
    <name type="synonym">Psetta maxima</name>
    <dbReference type="NCBI Taxonomy" id="52904"/>
    <lineage>
        <taxon>Eukaryota</taxon>
        <taxon>Metazoa</taxon>
        <taxon>Chordata</taxon>
        <taxon>Craniata</taxon>
        <taxon>Vertebrata</taxon>
        <taxon>Euteleostomi</taxon>
        <taxon>Actinopterygii</taxon>
        <taxon>Neopterygii</taxon>
        <taxon>Teleostei</taxon>
        <taxon>Neoteleostei</taxon>
        <taxon>Acanthomorphata</taxon>
        <taxon>Carangaria</taxon>
        <taxon>Pleuronectiformes</taxon>
        <taxon>Pleuronectoidei</taxon>
        <taxon>Scophthalmidae</taxon>
        <taxon>Scophthalmus</taxon>
    </lineage>
</organism>
<dbReference type="Pfam" id="PF16179">
    <property type="entry name" value="RHD_dimer"/>
    <property type="match status" value="1"/>
</dbReference>
<evidence type="ECO:0000313" key="4">
    <source>
        <dbReference type="Proteomes" id="UP000438429"/>
    </source>
</evidence>